<gene>
    <name evidence="1" type="ORF">LCGC14_0678530</name>
</gene>
<sequence>MKAAAKLAPILQAVCDQVADEAQALADMRRVALRISKVYGDTVARHLTMYHEDADTLARLVLAYTEVPDDES</sequence>
<accession>A0A0F9TAE1</accession>
<proteinExistence type="predicted"/>
<comment type="caution">
    <text evidence="1">The sequence shown here is derived from an EMBL/GenBank/DDBJ whole genome shotgun (WGS) entry which is preliminary data.</text>
</comment>
<dbReference type="AlphaFoldDB" id="A0A0F9TAE1"/>
<protein>
    <submittedName>
        <fullName evidence="1">Uncharacterized protein</fullName>
    </submittedName>
</protein>
<organism evidence="1">
    <name type="scientific">marine sediment metagenome</name>
    <dbReference type="NCBI Taxonomy" id="412755"/>
    <lineage>
        <taxon>unclassified sequences</taxon>
        <taxon>metagenomes</taxon>
        <taxon>ecological metagenomes</taxon>
    </lineage>
</organism>
<reference evidence="1" key="1">
    <citation type="journal article" date="2015" name="Nature">
        <title>Complex archaea that bridge the gap between prokaryotes and eukaryotes.</title>
        <authorList>
            <person name="Spang A."/>
            <person name="Saw J.H."/>
            <person name="Jorgensen S.L."/>
            <person name="Zaremba-Niedzwiedzka K."/>
            <person name="Martijn J."/>
            <person name="Lind A.E."/>
            <person name="van Eijk R."/>
            <person name="Schleper C."/>
            <person name="Guy L."/>
            <person name="Ettema T.J."/>
        </authorList>
    </citation>
    <scope>NUCLEOTIDE SEQUENCE</scope>
</reference>
<evidence type="ECO:0000313" key="1">
    <source>
        <dbReference type="EMBL" id="KKN45906.1"/>
    </source>
</evidence>
<name>A0A0F9TAE1_9ZZZZ</name>
<dbReference type="EMBL" id="LAZR01001360">
    <property type="protein sequence ID" value="KKN45906.1"/>
    <property type="molecule type" value="Genomic_DNA"/>
</dbReference>